<dbReference type="PANTHER" id="PTHR43479:SF11">
    <property type="entry name" value="ACREF_ENVCD OPERON REPRESSOR-RELATED"/>
    <property type="match status" value="1"/>
</dbReference>
<dbReference type="Pfam" id="PF00440">
    <property type="entry name" value="TetR_N"/>
    <property type="match status" value="1"/>
</dbReference>
<dbReference type="InterPro" id="IPR013570">
    <property type="entry name" value="Tscrpt_reg_YsiA_C"/>
</dbReference>
<evidence type="ECO:0000313" key="5">
    <source>
        <dbReference type="Proteomes" id="UP001501411"/>
    </source>
</evidence>
<dbReference type="Gene3D" id="1.10.357.10">
    <property type="entry name" value="Tetracycline Repressor, domain 2"/>
    <property type="match status" value="1"/>
</dbReference>
<dbReference type="SUPFAM" id="SSF48498">
    <property type="entry name" value="Tetracyclin repressor-like, C-terminal domain"/>
    <property type="match status" value="1"/>
</dbReference>
<comment type="caution">
    <text evidence="4">The sequence shown here is derived from an EMBL/GenBank/DDBJ whole genome shotgun (WGS) entry which is preliminary data.</text>
</comment>
<dbReference type="PANTHER" id="PTHR43479">
    <property type="entry name" value="ACREF/ENVCD OPERON REPRESSOR-RELATED"/>
    <property type="match status" value="1"/>
</dbReference>
<keyword evidence="5" id="KW-1185">Reference proteome</keyword>
<dbReference type="Pfam" id="PF08359">
    <property type="entry name" value="TetR_C_4"/>
    <property type="match status" value="1"/>
</dbReference>
<accession>A0ABP9AXL2</accession>
<feature type="DNA-binding region" description="H-T-H motif" evidence="2">
    <location>
        <begin position="24"/>
        <end position="43"/>
    </location>
</feature>
<dbReference type="InterPro" id="IPR036271">
    <property type="entry name" value="Tet_transcr_reg_TetR-rel_C_sf"/>
</dbReference>
<dbReference type="Proteomes" id="UP001501411">
    <property type="component" value="Unassembled WGS sequence"/>
</dbReference>
<evidence type="ECO:0000256" key="1">
    <source>
        <dbReference type="ARBA" id="ARBA00023125"/>
    </source>
</evidence>
<dbReference type="InterPro" id="IPR001647">
    <property type="entry name" value="HTH_TetR"/>
</dbReference>
<dbReference type="PRINTS" id="PR00455">
    <property type="entry name" value="HTHTETR"/>
</dbReference>
<protein>
    <recommendedName>
        <fullName evidence="3">HTH tetR-type domain-containing protein</fullName>
    </recommendedName>
</protein>
<dbReference type="PROSITE" id="PS50977">
    <property type="entry name" value="HTH_TETR_2"/>
    <property type="match status" value="1"/>
</dbReference>
<dbReference type="InterPro" id="IPR009057">
    <property type="entry name" value="Homeodomain-like_sf"/>
</dbReference>
<dbReference type="InterPro" id="IPR050624">
    <property type="entry name" value="HTH-type_Tx_Regulator"/>
</dbReference>
<keyword evidence="1 2" id="KW-0238">DNA-binding</keyword>
<organism evidence="4 5">
    <name type="scientific">Olivibacter ginsenosidimutans</name>
    <dbReference type="NCBI Taxonomy" id="1176537"/>
    <lineage>
        <taxon>Bacteria</taxon>
        <taxon>Pseudomonadati</taxon>
        <taxon>Bacteroidota</taxon>
        <taxon>Sphingobacteriia</taxon>
        <taxon>Sphingobacteriales</taxon>
        <taxon>Sphingobacteriaceae</taxon>
        <taxon>Olivibacter</taxon>
    </lineage>
</organism>
<dbReference type="SUPFAM" id="SSF46689">
    <property type="entry name" value="Homeodomain-like"/>
    <property type="match status" value="1"/>
</dbReference>
<name>A0ABP9AXL2_9SPHI</name>
<evidence type="ECO:0000259" key="3">
    <source>
        <dbReference type="PROSITE" id="PS50977"/>
    </source>
</evidence>
<reference evidence="5" key="1">
    <citation type="journal article" date="2019" name="Int. J. Syst. Evol. Microbiol.">
        <title>The Global Catalogue of Microorganisms (GCM) 10K type strain sequencing project: providing services to taxonomists for standard genome sequencing and annotation.</title>
        <authorList>
            <consortium name="The Broad Institute Genomics Platform"/>
            <consortium name="The Broad Institute Genome Sequencing Center for Infectious Disease"/>
            <person name="Wu L."/>
            <person name="Ma J."/>
        </authorList>
    </citation>
    <scope>NUCLEOTIDE SEQUENCE [LARGE SCALE GENOMIC DNA]</scope>
    <source>
        <strain evidence="5">JCM 18200</strain>
    </source>
</reference>
<dbReference type="EMBL" id="BAABIQ010000007">
    <property type="protein sequence ID" value="GAA4786716.1"/>
    <property type="molecule type" value="Genomic_DNA"/>
</dbReference>
<evidence type="ECO:0000256" key="2">
    <source>
        <dbReference type="PROSITE-ProRule" id="PRU00335"/>
    </source>
</evidence>
<evidence type="ECO:0000313" key="4">
    <source>
        <dbReference type="EMBL" id="GAA4786716.1"/>
    </source>
</evidence>
<sequence>MDPKHQIMKAAIHLIAQKGFAATSIREIAMMASVNLSMINYYFSSKNRLLDSILQEGIQKIMEKIQSILTGRQAELEKMFAMIDIHITYAFHQHEMAKIFFQEELVKNSPAVQELRQINYKSFEEIIHTGQLNGAFSDNINPALFYSTIVGTIQQFMVKQLSPDMTADKYTYAKRLSKQAEELND</sequence>
<feature type="domain" description="HTH tetR-type" evidence="3">
    <location>
        <begin position="1"/>
        <end position="61"/>
    </location>
</feature>
<gene>
    <name evidence="4" type="ORF">GCM10023231_13460</name>
</gene>
<proteinExistence type="predicted"/>